<feature type="region of interest" description="Disordered" evidence="10">
    <location>
        <begin position="1537"/>
        <end position="1556"/>
    </location>
</feature>
<reference evidence="16" key="1">
    <citation type="submission" date="2025-08" db="UniProtKB">
        <authorList>
            <consortium name="RefSeq"/>
        </authorList>
    </citation>
    <scope>IDENTIFICATION</scope>
    <source>
        <tissue evidence="16">Sperm</tissue>
    </source>
</reference>
<name>A0AAJ7WUG4_PETMA</name>
<feature type="compositionally biased region" description="Low complexity" evidence="10">
    <location>
        <begin position="510"/>
        <end position="522"/>
    </location>
</feature>
<evidence type="ECO:0000313" key="16">
    <source>
        <dbReference type="RefSeq" id="XP_032810410.1"/>
    </source>
</evidence>
<evidence type="ECO:0000256" key="5">
    <source>
        <dbReference type="ARBA" id="ARBA00022782"/>
    </source>
</evidence>
<dbReference type="PROSITE" id="PS50004">
    <property type="entry name" value="C2"/>
    <property type="match status" value="2"/>
</dbReference>
<evidence type="ECO:0000259" key="13">
    <source>
        <dbReference type="PROSITE" id="PS50178"/>
    </source>
</evidence>
<feature type="compositionally biased region" description="Polar residues" evidence="10">
    <location>
        <begin position="1088"/>
        <end position="1102"/>
    </location>
</feature>
<evidence type="ECO:0000256" key="6">
    <source>
        <dbReference type="ARBA" id="ARBA00022833"/>
    </source>
</evidence>
<dbReference type="Pfam" id="PF00595">
    <property type="entry name" value="PDZ"/>
    <property type="match status" value="1"/>
</dbReference>
<keyword evidence="6" id="KW-0862">Zinc</keyword>
<dbReference type="InterPro" id="IPR000008">
    <property type="entry name" value="C2_dom"/>
</dbReference>
<organism evidence="15 16">
    <name type="scientific">Petromyzon marinus</name>
    <name type="common">Sea lamprey</name>
    <dbReference type="NCBI Taxonomy" id="7757"/>
    <lineage>
        <taxon>Eukaryota</taxon>
        <taxon>Metazoa</taxon>
        <taxon>Chordata</taxon>
        <taxon>Craniata</taxon>
        <taxon>Vertebrata</taxon>
        <taxon>Cyclostomata</taxon>
        <taxon>Hyperoartia</taxon>
        <taxon>Petromyzontiformes</taxon>
        <taxon>Petromyzontidae</taxon>
        <taxon>Petromyzon</taxon>
    </lineage>
</organism>
<feature type="region of interest" description="Disordered" evidence="10">
    <location>
        <begin position="875"/>
        <end position="995"/>
    </location>
</feature>
<evidence type="ECO:0000259" key="12">
    <source>
        <dbReference type="PROSITE" id="PS50106"/>
    </source>
</evidence>
<dbReference type="InterPro" id="IPR001478">
    <property type="entry name" value="PDZ"/>
</dbReference>
<dbReference type="GO" id="GO:0042391">
    <property type="term" value="P:regulation of membrane potential"/>
    <property type="evidence" value="ECO:0007669"/>
    <property type="project" value="TreeGrafter"/>
</dbReference>
<dbReference type="CDD" id="cd04031">
    <property type="entry name" value="C2A_RIM1alpha"/>
    <property type="match status" value="1"/>
</dbReference>
<dbReference type="PROSITE" id="PS50106">
    <property type="entry name" value="PDZ"/>
    <property type="match status" value="1"/>
</dbReference>
<feature type="region of interest" description="Disordered" evidence="10">
    <location>
        <begin position="1"/>
        <end position="24"/>
    </location>
</feature>
<dbReference type="SMART" id="SM00228">
    <property type="entry name" value="PDZ"/>
    <property type="match status" value="1"/>
</dbReference>
<dbReference type="PROSITE" id="PS50178">
    <property type="entry name" value="ZF_FYVE"/>
    <property type="match status" value="1"/>
</dbReference>
<comment type="subcellular location">
    <subcellularLocation>
        <location evidence="8">Synapse</location>
    </subcellularLocation>
</comment>
<evidence type="ECO:0000256" key="9">
    <source>
        <dbReference type="PROSITE-ProRule" id="PRU00091"/>
    </source>
</evidence>
<feature type="region of interest" description="Disordered" evidence="10">
    <location>
        <begin position="282"/>
        <end position="325"/>
    </location>
</feature>
<feature type="region of interest" description="Disordered" evidence="10">
    <location>
        <begin position="496"/>
        <end position="564"/>
    </location>
</feature>
<feature type="compositionally biased region" description="Basic residues" evidence="10">
    <location>
        <begin position="500"/>
        <end position="509"/>
    </location>
</feature>
<dbReference type="Proteomes" id="UP001318040">
    <property type="component" value="Chromosome 15"/>
</dbReference>
<dbReference type="RefSeq" id="XP_032810410.1">
    <property type="nucleotide sequence ID" value="XM_032954519.1"/>
</dbReference>
<dbReference type="SUPFAM" id="SSF49562">
    <property type="entry name" value="C2 domain (Calcium/lipid-binding domain, CaLB)"/>
    <property type="match status" value="2"/>
</dbReference>
<dbReference type="GO" id="GO:0048788">
    <property type="term" value="C:cytoskeleton of presynaptic active zone"/>
    <property type="evidence" value="ECO:0007669"/>
    <property type="project" value="TreeGrafter"/>
</dbReference>
<dbReference type="GO" id="GO:0044325">
    <property type="term" value="F:transmembrane transporter binding"/>
    <property type="evidence" value="ECO:0007669"/>
    <property type="project" value="TreeGrafter"/>
</dbReference>
<feature type="compositionally biased region" description="Low complexity" evidence="10">
    <location>
        <begin position="79"/>
        <end position="93"/>
    </location>
</feature>
<keyword evidence="3" id="KW-0677">Repeat</keyword>
<feature type="domain" description="C2" evidence="11">
    <location>
        <begin position="1402"/>
        <end position="1520"/>
    </location>
</feature>
<evidence type="ECO:0000256" key="2">
    <source>
        <dbReference type="ARBA" id="ARBA00022723"/>
    </source>
</evidence>
<feature type="compositionally biased region" description="Polar residues" evidence="10">
    <location>
        <begin position="1345"/>
        <end position="1362"/>
    </location>
</feature>
<feature type="compositionally biased region" description="Low complexity" evidence="10">
    <location>
        <begin position="959"/>
        <end position="969"/>
    </location>
</feature>
<dbReference type="FunFam" id="2.30.42.10:FF:000003">
    <property type="entry name" value="Regulating synaptic membrane exocytosis protein 1, putative"/>
    <property type="match status" value="1"/>
</dbReference>
<keyword evidence="7" id="KW-0770">Synapse</keyword>
<dbReference type="InterPro" id="IPR010911">
    <property type="entry name" value="Rab_BD"/>
</dbReference>
<dbReference type="Pfam" id="PF00168">
    <property type="entry name" value="C2"/>
    <property type="match status" value="2"/>
</dbReference>
<evidence type="ECO:0000259" key="11">
    <source>
        <dbReference type="PROSITE" id="PS50004"/>
    </source>
</evidence>
<feature type="compositionally biased region" description="Polar residues" evidence="10">
    <location>
        <begin position="1233"/>
        <end position="1247"/>
    </location>
</feature>
<feature type="domain" description="FYVE-type" evidence="13">
    <location>
        <begin position="108"/>
        <end position="168"/>
    </location>
</feature>
<evidence type="ECO:0000313" key="15">
    <source>
        <dbReference type="Proteomes" id="UP001318040"/>
    </source>
</evidence>
<dbReference type="Gene3D" id="2.30.42.10">
    <property type="match status" value="1"/>
</dbReference>
<evidence type="ECO:0000256" key="4">
    <source>
        <dbReference type="ARBA" id="ARBA00022771"/>
    </source>
</evidence>
<feature type="domain" description="C2" evidence="11">
    <location>
        <begin position="739"/>
        <end position="862"/>
    </location>
</feature>
<dbReference type="GO" id="GO:0042734">
    <property type="term" value="C:presynaptic membrane"/>
    <property type="evidence" value="ECO:0007669"/>
    <property type="project" value="TreeGrafter"/>
</dbReference>
<feature type="compositionally biased region" description="Basic and acidic residues" evidence="10">
    <location>
        <begin position="1184"/>
        <end position="1198"/>
    </location>
</feature>
<keyword evidence="1" id="KW-0597">Phosphoprotein</keyword>
<dbReference type="SMART" id="SM00239">
    <property type="entry name" value="C2"/>
    <property type="match status" value="2"/>
</dbReference>
<feature type="compositionally biased region" description="Low complexity" evidence="10">
    <location>
        <begin position="1202"/>
        <end position="1224"/>
    </location>
</feature>
<dbReference type="CDD" id="cd04028">
    <property type="entry name" value="C2B_RIM1alpha"/>
    <property type="match status" value="1"/>
</dbReference>
<evidence type="ECO:0000256" key="8">
    <source>
        <dbReference type="ARBA" id="ARBA00034103"/>
    </source>
</evidence>
<dbReference type="GO" id="GO:0050806">
    <property type="term" value="P:positive regulation of synaptic transmission"/>
    <property type="evidence" value="ECO:0007669"/>
    <property type="project" value="TreeGrafter"/>
</dbReference>
<feature type="region of interest" description="Disordered" evidence="10">
    <location>
        <begin position="1088"/>
        <end position="1132"/>
    </location>
</feature>
<dbReference type="SUPFAM" id="SSF57903">
    <property type="entry name" value="FYVE/PHD zinc finger"/>
    <property type="match status" value="1"/>
</dbReference>
<sequence>MEPPLGPAGPQRPPGVPDLSHLTEEERNIIMAVVARQRDEEEKEQQMLRKLHHQFAAYKEYKDEIKKLGGESYREGEARGAAAATVDGSEGAPAKGGGPGDGEEAETRRETPTCGICHKTKFADGCGHCCSYCQTLFCARCGGRVALRSSKEDKVVIWVCNLCRKQQELLTKSGAWFFGPVAGPSEGLGVEEQSDPGAALGRERKVRGGRGGNHEADGGETASRGRRSRDGKTQLAPPGQARGNGRKGCRSPPRSTTDSGFTQPELPAVHGSLVMNNHRSRGLAVPSECPEGVTGRRPPGAMGRGMDGCLRTGGGDRPPNATEPRLPYRYASEAACGPLRGGRTDDAEMQARYRSDPNLARYPVKPQPYERQMRIHAEASRARHERRHSDVALPVTEADETAYPGPVTSRADRPRHRRALVPPAEPGVPDAPRLSRGIRRGPVSPGWCPDARGHGAHGPYRRRDVTDGTAVAWNDSLGSDQLDGLRCMQQQQQQQQQKVLKVKKSRHRSTSSTEESTPEYSSCPDEEEGESEGAGDMAAGDRDPYKRDVARTYPSGDPSLLATPVTWQPSREGDRLIGRIVLNKRLKDGSVPRDSGAVLGLKVVGGKMTEPGKLCAFITKVKRGSLADIMGRLQAGDEVLEWNGRLLRGASFEEVYNIILQSKPSPQVELLVARPLRDASKIPEVTQVQLESSSSSFESSKMDQLSTSVTSLTSSGLLRDAPQILPGRLSPRVVGRRWLGPQLQVKLWYDKPGEQLIVTVLGAADLPARDDGRPRNPYVKLYFLPDRSDKSKRRTKTLRKTLEPHWGQTFVFCPVRRSEFRERMLEMTLWDQARIHDEDSDFLGEILIELETALLDDEPHWYKLQTHDLSSLALPAQSPYLPRRPQADRRLTRSPRIGEKEGSDYETDDGIGAVSPVTRHRSRERRGVALVVPGPPRHRGGSRSRSASPHHPDKRSRSRSQSPHPHSTSGVDQEGCSRHSRSPRRPQDGPARGECCRGLAEQYSPEPDRRFTTLPRAKPGHGATAWGEGGHSNAFIPVIPISREDAISLLLSHEQSATQHCMQRTPHRLHQGYGRSILSNSTSLVNGNRESAASRMNHQSSPMAAAPGSTPTLGRRVRQLPQLPPKTTDGRGLVAMVEAEERGRPMKMKIGGKFLQAGAPGHSGSFTDGGPAGDPHYRHHGPRDKRLGSDITSRKSSDSDVSDVSAASQTSSLSRVSTTTYLSVQSERPRGTRNISMFMSKMQSRQVGASGGRRMPKSSSVSGEMYRAERADGSQSDTGLGTAADTAPKTRRSSFGAKMVAIVGLSRRSRSTSQLSQTDASGKKLRSAVRRSTETGMAIEMRNWMTRQASRGSNDDSMNSYSSEGNLIFPGVRLDHDSQFSDFLDGLGPGQLVGRQTLATTPLGDIQLTMISRRGQLEVEVVKARGLIPKPGCKSIPAPYVKVYLLEGGVCIAKKKTKVASKSLDPSYGQQLLFDEGAQNKVLQVIVWGDYGRMDHKSFMGVAQILLEDVDLSRSVTGWYKLFPTSSLVDPTFAPLTRRPSQSSLESSTAPTFARS</sequence>
<dbReference type="FunFam" id="2.60.40.150:FF:000001">
    <property type="entry name" value="Regulating synaptic membrane exocytosis 3, isoform CRA_a"/>
    <property type="match status" value="1"/>
</dbReference>
<keyword evidence="2" id="KW-0479">Metal-binding</keyword>
<dbReference type="FunFam" id="2.60.40.150:FF:000003">
    <property type="entry name" value="Regulating synaptic membrane exocytosis protein 2"/>
    <property type="match status" value="1"/>
</dbReference>
<dbReference type="InterPro" id="IPR011011">
    <property type="entry name" value="Znf_FYVE_PHD"/>
</dbReference>
<dbReference type="Pfam" id="PF22601">
    <property type="entry name" value="RIM2a_ZnF"/>
    <property type="match status" value="1"/>
</dbReference>
<dbReference type="GO" id="GO:0008270">
    <property type="term" value="F:zinc ion binding"/>
    <property type="evidence" value="ECO:0007669"/>
    <property type="project" value="UniProtKB-KW"/>
</dbReference>
<feature type="region of interest" description="Disordered" evidence="10">
    <location>
        <begin position="79"/>
        <end position="107"/>
    </location>
</feature>
<dbReference type="InterPro" id="IPR036034">
    <property type="entry name" value="PDZ_sf"/>
</dbReference>
<evidence type="ECO:0000259" key="14">
    <source>
        <dbReference type="PROSITE" id="PS50916"/>
    </source>
</evidence>
<dbReference type="GO" id="GO:0006886">
    <property type="term" value="P:intracellular protein transport"/>
    <property type="evidence" value="ECO:0007669"/>
    <property type="project" value="InterPro"/>
</dbReference>
<feature type="compositionally biased region" description="Basic and acidic residues" evidence="10">
    <location>
        <begin position="539"/>
        <end position="550"/>
    </location>
</feature>
<evidence type="ECO:0000256" key="1">
    <source>
        <dbReference type="ARBA" id="ARBA00022553"/>
    </source>
</evidence>
<dbReference type="InterPro" id="IPR013083">
    <property type="entry name" value="Znf_RING/FYVE/PHD"/>
</dbReference>
<dbReference type="InterPro" id="IPR054386">
    <property type="entry name" value="RIM_Znf"/>
</dbReference>
<keyword evidence="15" id="KW-1185">Reference proteome</keyword>
<keyword evidence="5" id="KW-0221">Differentiation</keyword>
<dbReference type="PROSITE" id="PS50916">
    <property type="entry name" value="RABBD"/>
    <property type="match status" value="1"/>
</dbReference>
<feature type="compositionally biased region" description="Polar residues" evidence="10">
    <location>
        <begin position="1539"/>
        <end position="1556"/>
    </location>
</feature>
<dbReference type="GO" id="GO:0048167">
    <property type="term" value="P:regulation of synaptic plasticity"/>
    <property type="evidence" value="ECO:0007669"/>
    <property type="project" value="TreeGrafter"/>
</dbReference>
<dbReference type="KEGG" id="pmrn:116942524"/>
<dbReference type="CDD" id="cd06714">
    <property type="entry name" value="PDZ_RIM-like"/>
    <property type="match status" value="1"/>
</dbReference>
<feature type="region of interest" description="Disordered" evidence="10">
    <location>
        <begin position="187"/>
        <end position="266"/>
    </location>
</feature>
<feature type="region of interest" description="Disordered" evidence="10">
    <location>
        <begin position="1307"/>
        <end position="1362"/>
    </location>
</feature>
<feature type="compositionally biased region" description="Gly residues" evidence="10">
    <location>
        <begin position="302"/>
        <end position="316"/>
    </location>
</feature>
<gene>
    <name evidence="16" type="primary">LOC116942524</name>
</gene>
<dbReference type="GO" id="GO:0030154">
    <property type="term" value="P:cell differentiation"/>
    <property type="evidence" value="ECO:0007669"/>
    <property type="project" value="UniProtKB-KW"/>
</dbReference>
<dbReference type="Gene3D" id="3.30.40.10">
    <property type="entry name" value="Zinc/RING finger domain, C3HC4 (zinc finger)"/>
    <property type="match status" value="1"/>
</dbReference>
<evidence type="ECO:0000256" key="7">
    <source>
        <dbReference type="ARBA" id="ARBA00023018"/>
    </source>
</evidence>
<dbReference type="PANTHER" id="PTHR12157:SF21">
    <property type="entry name" value="RAB3 INTERACTING MOLECULE, ISOFORM F"/>
    <property type="match status" value="1"/>
</dbReference>
<feature type="compositionally biased region" description="Acidic residues" evidence="10">
    <location>
        <begin position="524"/>
        <end position="533"/>
    </location>
</feature>
<feature type="region of interest" description="Disordered" evidence="10">
    <location>
        <begin position="1154"/>
        <end position="1292"/>
    </location>
</feature>
<dbReference type="PANTHER" id="PTHR12157">
    <property type="entry name" value="REGULATING SYNAPTIC MEMBRANE EXOCYTOSIS PROTEIN"/>
    <property type="match status" value="1"/>
</dbReference>
<feature type="compositionally biased region" description="Polar residues" evidence="10">
    <location>
        <begin position="253"/>
        <end position="262"/>
    </location>
</feature>
<accession>A0AAJ7WUG4</accession>
<protein>
    <submittedName>
        <fullName evidence="16">Regulating synaptic membrane exocytosis protein 1-like isoform X1</fullName>
    </submittedName>
</protein>
<dbReference type="SUPFAM" id="SSF50156">
    <property type="entry name" value="PDZ domain-like"/>
    <property type="match status" value="1"/>
</dbReference>
<evidence type="ECO:0000256" key="3">
    <source>
        <dbReference type="ARBA" id="ARBA00022737"/>
    </source>
</evidence>
<feature type="region of interest" description="Disordered" evidence="10">
    <location>
        <begin position="401"/>
        <end position="463"/>
    </location>
</feature>
<feature type="domain" description="PDZ" evidence="12">
    <location>
        <begin position="588"/>
        <end position="674"/>
    </location>
</feature>
<feature type="domain" description="RabBD" evidence="14">
    <location>
        <begin position="16"/>
        <end position="180"/>
    </location>
</feature>
<feature type="compositionally biased region" description="Basic and acidic residues" evidence="10">
    <location>
        <begin position="885"/>
        <end position="903"/>
    </location>
</feature>
<keyword evidence="4 9" id="KW-0863">Zinc-finger</keyword>
<proteinExistence type="predicted"/>
<dbReference type="InterPro" id="IPR017455">
    <property type="entry name" value="Znf_FYVE-rel"/>
</dbReference>
<dbReference type="InterPro" id="IPR035892">
    <property type="entry name" value="C2_domain_sf"/>
</dbReference>
<dbReference type="GO" id="GO:0031267">
    <property type="term" value="F:small GTPase binding"/>
    <property type="evidence" value="ECO:0007669"/>
    <property type="project" value="InterPro"/>
</dbReference>
<dbReference type="GO" id="GO:0048791">
    <property type="term" value="P:calcium ion-regulated exocytosis of neurotransmitter"/>
    <property type="evidence" value="ECO:0007669"/>
    <property type="project" value="TreeGrafter"/>
</dbReference>
<evidence type="ECO:0000256" key="10">
    <source>
        <dbReference type="SAM" id="MobiDB-lite"/>
    </source>
</evidence>
<dbReference type="Gene3D" id="2.60.40.150">
    <property type="entry name" value="C2 domain"/>
    <property type="match status" value="2"/>
</dbReference>
<dbReference type="InterPro" id="IPR039032">
    <property type="entry name" value="Rim-like"/>
</dbReference>
<feature type="compositionally biased region" description="Pro residues" evidence="10">
    <location>
        <begin position="1"/>
        <end position="16"/>
    </location>
</feature>